<reference evidence="16" key="1">
    <citation type="submission" date="2016-10" db="EMBL/GenBank/DDBJ databases">
        <authorList>
            <person name="de Groot N.N."/>
        </authorList>
    </citation>
    <scope>NUCLEOTIDE SEQUENCE [LARGE SCALE GENOMIC DNA]</scope>
    <source>
        <strain evidence="16">DSM 24204</strain>
    </source>
</reference>
<evidence type="ECO:0000256" key="11">
    <source>
        <dbReference type="ARBA" id="ARBA00023237"/>
    </source>
</evidence>
<dbReference type="GO" id="GO:0009279">
    <property type="term" value="C:cell outer membrane"/>
    <property type="evidence" value="ECO:0007669"/>
    <property type="project" value="UniProtKB-SubCell"/>
</dbReference>
<evidence type="ECO:0000313" key="17">
    <source>
        <dbReference type="Proteomes" id="UP000198883"/>
    </source>
</evidence>
<evidence type="ECO:0000256" key="8">
    <source>
        <dbReference type="ARBA" id="ARBA00023136"/>
    </source>
</evidence>
<protein>
    <recommendedName>
        <fullName evidence="4 13">Outer-membrane lipoprotein LolB</fullName>
    </recommendedName>
</protein>
<evidence type="ECO:0000256" key="7">
    <source>
        <dbReference type="ARBA" id="ARBA00022927"/>
    </source>
</evidence>
<comment type="function">
    <text evidence="13">Plays a critical role in the incorporation of lipoproteins in the outer membrane after they are released by the LolA protein.</text>
</comment>
<evidence type="ECO:0000256" key="4">
    <source>
        <dbReference type="ARBA" id="ARBA00016202"/>
    </source>
</evidence>
<dbReference type="GO" id="GO:0015031">
    <property type="term" value="P:protein transport"/>
    <property type="evidence" value="ECO:0007669"/>
    <property type="project" value="UniProtKB-KW"/>
</dbReference>
<feature type="signal peptide" evidence="14">
    <location>
        <begin position="1"/>
        <end position="27"/>
    </location>
</feature>
<dbReference type="GeneID" id="83544658"/>
<dbReference type="AlphaFoldDB" id="A0A1H7YAA6"/>
<evidence type="ECO:0000256" key="13">
    <source>
        <dbReference type="HAMAP-Rule" id="MF_00233"/>
    </source>
</evidence>
<keyword evidence="9" id="KW-0564">Palmitate</keyword>
<dbReference type="Pfam" id="PF03550">
    <property type="entry name" value="LolB"/>
    <property type="match status" value="1"/>
</dbReference>
<name>A0A1H7YAA6_9PAST</name>
<comment type="similarity">
    <text evidence="2 13">Belongs to the LolB family.</text>
</comment>
<proteinExistence type="inferred from homology"/>
<keyword evidence="6 14" id="KW-0732">Signal</keyword>
<evidence type="ECO:0000313" key="18">
    <source>
        <dbReference type="Proteomes" id="UP001224812"/>
    </source>
</evidence>
<dbReference type="GO" id="GO:0044874">
    <property type="term" value="P:lipoprotein localization to outer membrane"/>
    <property type="evidence" value="ECO:0007669"/>
    <property type="project" value="UniProtKB-UniRule"/>
</dbReference>
<evidence type="ECO:0000256" key="12">
    <source>
        <dbReference type="ARBA" id="ARBA00023288"/>
    </source>
</evidence>
<reference evidence="15 18" key="3">
    <citation type="journal article" date="2023" name="Front. Microbiol.">
        <title>Phylogeography and host specificity of Pasteurellaceae pathogenic to sea-farmed fish in the north-east Atlantic.</title>
        <authorList>
            <person name="Gulla S."/>
            <person name="Colquhoun D.J."/>
            <person name="Olsen A.B."/>
            <person name="Spilsberg B."/>
            <person name="Lagesen K."/>
            <person name="Aakesson C.P."/>
            <person name="Strom S."/>
            <person name="Manji F."/>
            <person name="Birkbeck T.H."/>
            <person name="Nilsen H.K."/>
        </authorList>
    </citation>
    <scope>NUCLEOTIDE SEQUENCE [LARGE SCALE GENOMIC DNA]</scope>
    <source>
        <strain evidence="15 18">VIO11850</strain>
    </source>
</reference>
<dbReference type="OrthoDB" id="9797618at2"/>
<keyword evidence="18" id="KW-1185">Reference proteome</keyword>
<evidence type="ECO:0000256" key="6">
    <source>
        <dbReference type="ARBA" id="ARBA00022729"/>
    </source>
</evidence>
<keyword evidence="5 13" id="KW-0813">Transport</keyword>
<dbReference type="EMBL" id="FOBN01000017">
    <property type="protein sequence ID" value="SEM42774.1"/>
    <property type="molecule type" value="Genomic_DNA"/>
</dbReference>
<evidence type="ECO:0000256" key="1">
    <source>
        <dbReference type="ARBA" id="ARBA00004459"/>
    </source>
</evidence>
<evidence type="ECO:0000313" key="16">
    <source>
        <dbReference type="EMBL" id="SEM42774.1"/>
    </source>
</evidence>
<dbReference type="InterPro" id="IPR029046">
    <property type="entry name" value="LolA/LolB/LppX"/>
</dbReference>
<dbReference type="STRING" id="97481.SAMN05444853_11728"/>
<evidence type="ECO:0000256" key="5">
    <source>
        <dbReference type="ARBA" id="ARBA00022448"/>
    </source>
</evidence>
<keyword evidence="10 13" id="KW-0143">Chaperone</keyword>
<keyword evidence="8 13" id="KW-0472">Membrane</keyword>
<comment type="subunit">
    <text evidence="3 13">Monomer.</text>
</comment>
<evidence type="ECO:0000313" key="15">
    <source>
        <dbReference type="EMBL" id="MDP8085890.1"/>
    </source>
</evidence>
<evidence type="ECO:0000256" key="9">
    <source>
        <dbReference type="ARBA" id="ARBA00023139"/>
    </source>
</evidence>
<dbReference type="HAMAP" id="MF_00233">
    <property type="entry name" value="LolB"/>
    <property type="match status" value="1"/>
</dbReference>
<dbReference type="Gene3D" id="2.50.20.10">
    <property type="entry name" value="Lipoprotein localisation LolA/LolB/LppX"/>
    <property type="match status" value="1"/>
</dbReference>
<sequence>MNINSVLKLSLITAVTLLSGCSSILNAPTQVEKGITVPHNDSQWQAHLKQLEKIKHYQADGQFGYISKQPKERFSSSFKWHYQNPQHFSFILSSSLSNQSLTLKRSSQGLTILDNKGNQHTESDINKLMIQTVGVAFPIDQFGDWLKGLPTENTDYVVNQKRQLSQFRYPLKGQVWVVSYVSYDENQQPHLPKLIILENGNQTLKIRIDNWKN</sequence>
<evidence type="ECO:0000256" key="3">
    <source>
        <dbReference type="ARBA" id="ARBA00011245"/>
    </source>
</evidence>
<dbReference type="RefSeq" id="WP_090922356.1">
    <property type="nucleotide sequence ID" value="NZ_CP016180.1"/>
</dbReference>
<evidence type="ECO:0000256" key="2">
    <source>
        <dbReference type="ARBA" id="ARBA00009696"/>
    </source>
</evidence>
<dbReference type="InterPro" id="IPR004565">
    <property type="entry name" value="OM_lipoprot_LolB"/>
</dbReference>
<dbReference type="Proteomes" id="UP000198883">
    <property type="component" value="Unassembled WGS sequence"/>
</dbReference>
<feature type="chain" id="PRO_5011714765" description="Outer-membrane lipoprotein LolB" evidence="14">
    <location>
        <begin position="28"/>
        <end position="213"/>
    </location>
</feature>
<dbReference type="EMBL" id="JASAVS010000018">
    <property type="protein sequence ID" value="MDP8085890.1"/>
    <property type="molecule type" value="Genomic_DNA"/>
</dbReference>
<keyword evidence="12 16" id="KW-0449">Lipoprotein</keyword>
<dbReference type="SUPFAM" id="SSF89392">
    <property type="entry name" value="Prokaryotic lipoproteins and lipoprotein localization factors"/>
    <property type="match status" value="1"/>
</dbReference>
<gene>
    <name evidence="13 15" type="primary">lolB</name>
    <name evidence="15" type="ORF">QJT92_08150</name>
    <name evidence="16" type="ORF">SAMN05444853_11728</name>
</gene>
<dbReference type="Proteomes" id="UP001224812">
    <property type="component" value="Unassembled WGS sequence"/>
</dbReference>
<organism evidence="16 17">
    <name type="scientific">Phocoenobacter skyensis</name>
    <dbReference type="NCBI Taxonomy" id="97481"/>
    <lineage>
        <taxon>Bacteria</taxon>
        <taxon>Pseudomonadati</taxon>
        <taxon>Pseudomonadota</taxon>
        <taxon>Gammaproteobacteria</taxon>
        <taxon>Pasteurellales</taxon>
        <taxon>Pasteurellaceae</taxon>
        <taxon>Phocoenobacter</taxon>
    </lineage>
</organism>
<evidence type="ECO:0000256" key="14">
    <source>
        <dbReference type="SAM" id="SignalP"/>
    </source>
</evidence>
<dbReference type="NCBIfam" id="TIGR00548">
    <property type="entry name" value="lolB"/>
    <property type="match status" value="1"/>
</dbReference>
<reference evidence="17" key="2">
    <citation type="submission" date="2016-10" db="EMBL/GenBank/DDBJ databases">
        <authorList>
            <person name="Varghese N."/>
            <person name="Submissions S."/>
        </authorList>
    </citation>
    <scope>NUCLEOTIDE SEQUENCE [LARGE SCALE GENOMIC DNA]</scope>
    <source>
        <strain evidence="17">DSM 24204</strain>
    </source>
</reference>
<keyword evidence="7 13" id="KW-0653">Protein transport</keyword>
<accession>A0A1H7YAA6</accession>
<comment type="subcellular location">
    <subcellularLocation>
        <location evidence="1">Cell outer membrane</location>
        <topology evidence="1">Lipid-anchor</topology>
    </subcellularLocation>
</comment>
<evidence type="ECO:0000256" key="10">
    <source>
        <dbReference type="ARBA" id="ARBA00023186"/>
    </source>
</evidence>
<dbReference type="CDD" id="cd16326">
    <property type="entry name" value="LolB"/>
    <property type="match status" value="1"/>
</dbReference>
<keyword evidence="11 13" id="KW-0998">Cell outer membrane</keyword>